<dbReference type="AlphaFoldDB" id="A0A922LCQ3"/>
<keyword evidence="3" id="KW-1185">Reference proteome</keyword>
<protein>
    <submittedName>
        <fullName evidence="2">Uncharacterized protein</fullName>
    </submittedName>
</protein>
<organism evidence="2 3">
    <name type="scientific">Dermatophagoides farinae</name>
    <name type="common">American house dust mite</name>
    <dbReference type="NCBI Taxonomy" id="6954"/>
    <lineage>
        <taxon>Eukaryota</taxon>
        <taxon>Metazoa</taxon>
        <taxon>Ecdysozoa</taxon>
        <taxon>Arthropoda</taxon>
        <taxon>Chelicerata</taxon>
        <taxon>Arachnida</taxon>
        <taxon>Acari</taxon>
        <taxon>Acariformes</taxon>
        <taxon>Sarcoptiformes</taxon>
        <taxon>Astigmata</taxon>
        <taxon>Psoroptidia</taxon>
        <taxon>Analgoidea</taxon>
        <taxon>Pyroglyphidae</taxon>
        <taxon>Dermatophagoidinae</taxon>
        <taxon>Dermatophagoides</taxon>
    </lineage>
</organism>
<gene>
    <name evidence="2" type="ORF">DERF_000928</name>
</gene>
<dbReference type="Proteomes" id="UP000790347">
    <property type="component" value="Unassembled WGS sequence"/>
</dbReference>
<comment type="caution">
    <text evidence="2">The sequence shown here is derived from an EMBL/GenBank/DDBJ whole genome shotgun (WGS) entry which is preliminary data.</text>
</comment>
<evidence type="ECO:0000313" key="2">
    <source>
        <dbReference type="EMBL" id="KAH9526870.1"/>
    </source>
</evidence>
<accession>A0A922LCQ3</accession>
<evidence type="ECO:0000313" key="3">
    <source>
        <dbReference type="Proteomes" id="UP000790347"/>
    </source>
</evidence>
<sequence length="78" mass="8977">MDKEYYYSIVLVMTFILPTGIFPFDSTRPGVLLLRPIATVGKNQISILRQETSRETNYFSSTVLYDIFPTVSRQLPQV</sequence>
<evidence type="ECO:0000256" key="1">
    <source>
        <dbReference type="SAM" id="Phobius"/>
    </source>
</evidence>
<name>A0A922LCQ3_DERFA</name>
<reference evidence="2" key="2">
    <citation type="journal article" date="2022" name="Res Sq">
        <title>Comparative Genomics Reveals Insights into the Divergent Evolution of Astigmatic Mites and Household Pest Adaptations.</title>
        <authorList>
            <person name="Xiong Q."/>
            <person name="Wan A.T.-Y."/>
            <person name="Liu X.-Y."/>
            <person name="Fung C.S.-H."/>
            <person name="Xiao X."/>
            <person name="Malainual N."/>
            <person name="Hou J."/>
            <person name="Wang L."/>
            <person name="Wang M."/>
            <person name="Yang K."/>
            <person name="Cui Y."/>
            <person name="Leung E."/>
            <person name="Nong W."/>
            <person name="Shin S.-K."/>
            <person name="Au S."/>
            <person name="Jeong K.Y."/>
            <person name="Chew F.T."/>
            <person name="Hui J."/>
            <person name="Leung T.F."/>
            <person name="Tungtrongchitr A."/>
            <person name="Zhong N."/>
            <person name="Liu Z."/>
            <person name="Tsui S."/>
        </authorList>
    </citation>
    <scope>NUCLEOTIDE SEQUENCE</scope>
    <source>
        <strain evidence="2">Derf</strain>
        <tissue evidence="2">Whole organism</tissue>
    </source>
</reference>
<keyword evidence="1" id="KW-1133">Transmembrane helix</keyword>
<reference evidence="2" key="1">
    <citation type="submission" date="2013-05" db="EMBL/GenBank/DDBJ databases">
        <authorList>
            <person name="Yim A.K.Y."/>
            <person name="Chan T.F."/>
            <person name="Ji K.M."/>
            <person name="Liu X.Y."/>
            <person name="Zhou J.W."/>
            <person name="Li R.Q."/>
            <person name="Yang K.Y."/>
            <person name="Li J."/>
            <person name="Li M."/>
            <person name="Law P.T.W."/>
            <person name="Wu Y.L."/>
            <person name="Cai Z.L."/>
            <person name="Qin H."/>
            <person name="Bao Y."/>
            <person name="Leung R.K.K."/>
            <person name="Ng P.K.S."/>
            <person name="Zou J."/>
            <person name="Zhong X.J."/>
            <person name="Ran P.X."/>
            <person name="Zhong N.S."/>
            <person name="Liu Z.G."/>
            <person name="Tsui S.K.W."/>
        </authorList>
    </citation>
    <scope>NUCLEOTIDE SEQUENCE</scope>
    <source>
        <strain evidence="2">Derf</strain>
        <tissue evidence="2">Whole organism</tissue>
    </source>
</reference>
<keyword evidence="1" id="KW-0812">Transmembrane</keyword>
<feature type="transmembrane region" description="Helical" evidence="1">
    <location>
        <begin position="6"/>
        <end position="24"/>
    </location>
</feature>
<dbReference type="EMBL" id="ASGP02000001">
    <property type="protein sequence ID" value="KAH9526870.1"/>
    <property type="molecule type" value="Genomic_DNA"/>
</dbReference>
<proteinExistence type="predicted"/>
<keyword evidence="1" id="KW-0472">Membrane</keyword>